<gene>
    <name evidence="1" type="ORF">TTHERM_000041539</name>
</gene>
<keyword evidence="2" id="KW-1185">Reference proteome</keyword>
<evidence type="ECO:0000313" key="2">
    <source>
        <dbReference type="Proteomes" id="UP000009168"/>
    </source>
</evidence>
<name>W7XKH8_TETTS</name>
<dbReference type="Proteomes" id="UP000009168">
    <property type="component" value="Unassembled WGS sequence"/>
</dbReference>
<dbReference type="EMBL" id="GG662720">
    <property type="protein sequence ID" value="EWS74914.1"/>
    <property type="molecule type" value="Genomic_DNA"/>
</dbReference>
<dbReference type="InParanoid" id="W7XKH8"/>
<dbReference type="GeneID" id="24436954"/>
<dbReference type="RefSeq" id="XP_012652627.1">
    <property type="nucleotide sequence ID" value="XM_012797173.1"/>
</dbReference>
<dbReference type="KEGG" id="tet:TTHERM_000041539"/>
<evidence type="ECO:0000313" key="1">
    <source>
        <dbReference type="EMBL" id="EWS74914.1"/>
    </source>
</evidence>
<reference evidence="2" key="1">
    <citation type="journal article" date="2006" name="PLoS Biol.">
        <title>Macronuclear genome sequence of the ciliate Tetrahymena thermophila, a model eukaryote.</title>
        <authorList>
            <person name="Eisen J.A."/>
            <person name="Coyne R.S."/>
            <person name="Wu M."/>
            <person name="Wu D."/>
            <person name="Thiagarajan M."/>
            <person name="Wortman J.R."/>
            <person name="Badger J.H."/>
            <person name="Ren Q."/>
            <person name="Amedeo P."/>
            <person name="Jones K.M."/>
            <person name="Tallon L.J."/>
            <person name="Delcher A.L."/>
            <person name="Salzberg S.L."/>
            <person name="Silva J.C."/>
            <person name="Haas B.J."/>
            <person name="Majoros W.H."/>
            <person name="Farzad M."/>
            <person name="Carlton J.M."/>
            <person name="Smith R.K. Jr."/>
            <person name="Garg J."/>
            <person name="Pearlman R.E."/>
            <person name="Karrer K.M."/>
            <person name="Sun L."/>
            <person name="Manning G."/>
            <person name="Elde N.C."/>
            <person name="Turkewitz A.P."/>
            <person name="Asai D.J."/>
            <person name="Wilkes D.E."/>
            <person name="Wang Y."/>
            <person name="Cai H."/>
            <person name="Collins K."/>
            <person name="Stewart B.A."/>
            <person name="Lee S.R."/>
            <person name="Wilamowska K."/>
            <person name="Weinberg Z."/>
            <person name="Ruzzo W.L."/>
            <person name="Wloga D."/>
            <person name="Gaertig J."/>
            <person name="Frankel J."/>
            <person name="Tsao C.-C."/>
            <person name="Gorovsky M.A."/>
            <person name="Keeling P.J."/>
            <person name="Waller R.F."/>
            <person name="Patron N.J."/>
            <person name="Cherry J.M."/>
            <person name="Stover N.A."/>
            <person name="Krieger C.J."/>
            <person name="del Toro C."/>
            <person name="Ryder H.F."/>
            <person name="Williamson S.C."/>
            <person name="Barbeau R.A."/>
            <person name="Hamilton E.P."/>
            <person name="Orias E."/>
        </authorList>
    </citation>
    <scope>NUCLEOTIDE SEQUENCE [LARGE SCALE GENOMIC DNA]</scope>
    <source>
        <strain evidence="2">SB210</strain>
    </source>
</reference>
<protein>
    <submittedName>
        <fullName evidence="1">Uncharacterized protein</fullName>
    </submittedName>
</protein>
<organism evidence="1 2">
    <name type="scientific">Tetrahymena thermophila (strain SB210)</name>
    <dbReference type="NCBI Taxonomy" id="312017"/>
    <lineage>
        <taxon>Eukaryota</taxon>
        <taxon>Sar</taxon>
        <taxon>Alveolata</taxon>
        <taxon>Ciliophora</taxon>
        <taxon>Intramacronucleata</taxon>
        <taxon>Oligohymenophorea</taxon>
        <taxon>Hymenostomatida</taxon>
        <taxon>Tetrahymenina</taxon>
        <taxon>Tetrahymenidae</taxon>
        <taxon>Tetrahymena</taxon>
    </lineage>
</organism>
<sequence length="205" mass="24754">MLLVIRKVKNIQIHNIDLNINSIFNLDKFFIKYRFEFENIDNLIINKIKLSSFFKIINENIFYFEDINNVQINYLSIENFSLNSKLLDFNAIKNITLSQIQVRNCFYQQNLIRVYNNEVFQLLDSNFKLEQNYQNLSQFKLLQNYSTEYIFQKSDWLMNFNNGQSDRSLLIINQLENKNSGIKYIISFRLQQRPFNQQISINRVK</sequence>
<proteinExistence type="predicted"/>
<accession>W7XKH8</accession>
<dbReference type="AlphaFoldDB" id="W7XKH8"/>